<sequence>MTDLTGWPPYRAALDVWPLCERAGLGLSGEVSLPTRVAWEGALATLPGRPGRVYLELSLVTFVDVAGTAALAFTAQRLGSGRRLIVDRPPPSMRRALEAFWSDLPAIEVTL</sequence>
<dbReference type="SUPFAM" id="SSF52091">
    <property type="entry name" value="SpoIIaa-like"/>
    <property type="match status" value="1"/>
</dbReference>
<comment type="caution">
    <text evidence="2">The sequence shown here is derived from an EMBL/GenBank/DDBJ whole genome shotgun (WGS) entry which is preliminary data.</text>
</comment>
<proteinExistence type="predicted"/>
<evidence type="ECO:0000313" key="3">
    <source>
        <dbReference type="Proteomes" id="UP001552594"/>
    </source>
</evidence>
<gene>
    <name evidence="2" type="ORF">AB0L16_25040</name>
</gene>
<reference evidence="2 3" key="1">
    <citation type="submission" date="2024-06" db="EMBL/GenBank/DDBJ databases">
        <title>The Natural Products Discovery Center: Release of the First 8490 Sequenced Strains for Exploring Actinobacteria Biosynthetic Diversity.</title>
        <authorList>
            <person name="Kalkreuter E."/>
            <person name="Kautsar S.A."/>
            <person name="Yang D."/>
            <person name="Bader C.D."/>
            <person name="Teijaro C.N."/>
            <person name="Fluegel L."/>
            <person name="Davis C.M."/>
            <person name="Simpson J.R."/>
            <person name="Lauterbach L."/>
            <person name="Steele A.D."/>
            <person name="Gui C."/>
            <person name="Meng S."/>
            <person name="Li G."/>
            <person name="Viehrig K."/>
            <person name="Ye F."/>
            <person name="Su P."/>
            <person name="Kiefer A.F."/>
            <person name="Nichols A."/>
            <person name="Cepeda A.J."/>
            <person name="Yan W."/>
            <person name="Fan B."/>
            <person name="Jiang Y."/>
            <person name="Adhikari A."/>
            <person name="Zheng C.-J."/>
            <person name="Schuster L."/>
            <person name="Cowan T.M."/>
            <person name="Smanski M.J."/>
            <person name="Chevrette M.G."/>
            <person name="De Carvalho L.P.S."/>
            <person name="Shen B."/>
        </authorList>
    </citation>
    <scope>NUCLEOTIDE SEQUENCE [LARGE SCALE GENOMIC DNA]</scope>
    <source>
        <strain evidence="2 3">NPDC052347</strain>
    </source>
</reference>
<dbReference type="RefSeq" id="WP_109280075.1">
    <property type="nucleotide sequence ID" value="NZ_JBFAUK010000023.1"/>
</dbReference>
<dbReference type="Pfam" id="PF13466">
    <property type="entry name" value="STAS_2"/>
    <property type="match status" value="1"/>
</dbReference>
<dbReference type="EMBL" id="JBFAUK010000023">
    <property type="protein sequence ID" value="MEV5509663.1"/>
    <property type="molecule type" value="Genomic_DNA"/>
</dbReference>
<keyword evidence="3" id="KW-1185">Reference proteome</keyword>
<protein>
    <submittedName>
        <fullName evidence="2">STAS domain-containing protein</fullName>
    </submittedName>
</protein>
<name>A0ABV3K3D2_STRON</name>
<feature type="domain" description="STAS" evidence="1">
    <location>
        <begin position="25"/>
        <end position="98"/>
    </location>
</feature>
<evidence type="ECO:0000313" key="2">
    <source>
        <dbReference type="EMBL" id="MEV5509663.1"/>
    </source>
</evidence>
<dbReference type="PROSITE" id="PS50801">
    <property type="entry name" value="STAS"/>
    <property type="match status" value="1"/>
</dbReference>
<dbReference type="Proteomes" id="UP001552594">
    <property type="component" value="Unassembled WGS sequence"/>
</dbReference>
<dbReference type="InterPro" id="IPR036513">
    <property type="entry name" value="STAS_dom_sf"/>
</dbReference>
<dbReference type="InterPro" id="IPR058548">
    <property type="entry name" value="MlaB-like_STAS"/>
</dbReference>
<dbReference type="Gene3D" id="3.30.750.24">
    <property type="entry name" value="STAS domain"/>
    <property type="match status" value="1"/>
</dbReference>
<organism evidence="2 3">
    <name type="scientific">Streptomyces orinoci</name>
    <name type="common">Streptoverticillium orinoci</name>
    <dbReference type="NCBI Taxonomy" id="67339"/>
    <lineage>
        <taxon>Bacteria</taxon>
        <taxon>Bacillati</taxon>
        <taxon>Actinomycetota</taxon>
        <taxon>Actinomycetes</taxon>
        <taxon>Kitasatosporales</taxon>
        <taxon>Streptomycetaceae</taxon>
        <taxon>Streptomyces</taxon>
    </lineage>
</organism>
<evidence type="ECO:0000259" key="1">
    <source>
        <dbReference type="PROSITE" id="PS50801"/>
    </source>
</evidence>
<accession>A0ABV3K3D2</accession>
<dbReference type="InterPro" id="IPR002645">
    <property type="entry name" value="STAS_dom"/>
</dbReference>